<evidence type="ECO:0000256" key="1">
    <source>
        <dbReference type="SAM" id="MobiDB-lite"/>
    </source>
</evidence>
<feature type="compositionally biased region" description="Basic and acidic residues" evidence="1">
    <location>
        <begin position="105"/>
        <end position="115"/>
    </location>
</feature>
<keyword evidence="2" id="KW-1133">Transmembrane helix</keyword>
<feature type="transmembrane region" description="Helical" evidence="2">
    <location>
        <begin position="47"/>
        <end position="65"/>
    </location>
</feature>
<evidence type="ECO:0000313" key="4">
    <source>
        <dbReference type="Proteomes" id="UP000632454"/>
    </source>
</evidence>
<feature type="transmembrane region" description="Helical" evidence="2">
    <location>
        <begin position="22"/>
        <end position="41"/>
    </location>
</feature>
<keyword evidence="2" id="KW-0472">Membrane</keyword>
<feature type="region of interest" description="Disordered" evidence="1">
    <location>
        <begin position="73"/>
        <end position="115"/>
    </location>
</feature>
<comment type="caution">
    <text evidence="3">The sequence shown here is derived from an EMBL/GenBank/DDBJ whole genome shotgun (WGS) entry which is preliminary data.</text>
</comment>
<keyword evidence="2" id="KW-0812">Transmembrane</keyword>
<dbReference type="Proteomes" id="UP000632454">
    <property type="component" value="Unassembled WGS sequence"/>
</dbReference>
<dbReference type="EMBL" id="BMCS01000002">
    <property type="protein sequence ID" value="GGF32764.1"/>
    <property type="molecule type" value="Genomic_DNA"/>
</dbReference>
<evidence type="ECO:0000256" key="2">
    <source>
        <dbReference type="SAM" id="Phobius"/>
    </source>
</evidence>
<accession>A0ABQ1V2K4</accession>
<proteinExistence type="predicted"/>
<reference evidence="4" key="1">
    <citation type="journal article" date="2019" name="Int. J. Syst. Evol. Microbiol.">
        <title>The Global Catalogue of Microorganisms (GCM) 10K type strain sequencing project: providing services to taxonomists for standard genome sequencing and annotation.</title>
        <authorList>
            <consortium name="The Broad Institute Genomics Platform"/>
            <consortium name="The Broad Institute Genome Sequencing Center for Infectious Disease"/>
            <person name="Wu L."/>
            <person name="Ma J."/>
        </authorList>
    </citation>
    <scope>NUCLEOTIDE SEQUENCE [LARGE SCALE GENOMIC DNA]</scope>
    <source>
        <strain evidence="4">CCM 7855</strain>
    </source>
</reference>
<name>A0ABQ1V2K4_9NOCA</name>
<feature type="compositionally biased region" description="Basic residues" evidence="1">
    <location>
        <begin position="82"/>
        <end position="91"/>
    </location>
</feature>
<feature type="compositionally biased region" description="Low complexity" evidence="1">
    <location>
        <begin position="92"/>
        <end position="104"/>
    </location>
</feature>
<protein>
    <submittedName>
        <fullName evidence="3">Uncharacterized protein</fullName>
    </submittedName>
</protein>
<evidence type="ECO:0000313" key="3">
    <source>
        <dbReference type="EMBL" id="GGF32764.1"/>
    </source>
</evidence>
<gene>
    <name evidence="3" type="ORF">GCM10007298_30820</name>
</gene>
<sequence>MTHDDTHDRIVQARKAAVLSKVGSLAGAVGVVLVALGVVGLLTGRTVLGVIALVVAVVLFGVTVVGTRVNSQVRQDPDVQRRSNRLRRARYRSAYPAHQQQQQNQREDTDDRTVT</sequence>
<dbReference type="RefSeq" id="WP_188490841.1">
    <property type="nucleotide sequence ID" value="NZ_BMCS01000002.1"/>
</dbReference>
<organism evidence="3 4">
    <name type="scientific">Williamsia phyllosphaerae</name>
    <dbReference type="NCBI Taxonomy" id="885042"/>
    <lineage>
        <taxon>Bacteria</taxon>
        <taxon>Bacillati</taxon>
        <taxon>Actinomycetota</taxon>
        <taxon>Actinomycetes</taxon>
        <taxon>Mycobacteriales</taxon>
        <taxon>Nocardiaceae</taxon>
        <taxon>Williamsia</taxon>
    </lineage>
</organism>
<keyword evidence="4" id="KW-1185">Reference proteome</keyword>